<dbReference type="EMBL" id="JARQWQ010000069">
    <property type="protein sequence ID" value="KAK2554535.1"/>
    <property type="molecule type" value="Genomic_DNA"/>
</dbReference>
<organism evidence="1 2">
    <name type="scientific">Acropora cervicornis</name>
    <name type="common">Staghorn coral</name>
    <dbReference type="NCBI Taxonomy" id="6130"/>
    <lineage>
        <taxon>Eukaryota</taxon>
        <taxon>Metazoa</taxon>
        <taxon>Cnidaria</taxon>
        <taxon>Anthozoa</taxon>
        <taxon>Hexacorallia</taxon>
        <taxon>Scleractinia</taxon>
        <taxon>Astrocoeniina</taxon>
        <taxon>Acroporidae</taxon>
        <taxon>Acropora</taxon>
    </lineage>
</organism>
<dbReference type="AlphaFoldDB" id="A0AAD9Q4E3"/>
<reference evidence="1" key="1">
    <citation type="journal article" date="2023" name="G3 (Bethesda)">
        <title>Whole genome assembly and annotation of the endangered Caribbean coral Acropora cervicornis.</title>
        <authorList>
            <person name="Selwyn J.D."/>
            <person name="Vollmer S.V."/>
        </authorList>
    </citation>
    <scope>NUCLEOTIDE SEQUENCE</scope>
    <source>
        <strain evidence="1">K2</strain>
    </source>
</reference>
<sequence>MCPLEMLAFRHARKVMTVNKACEKQNKSHHAPVMLPIDASAPISCNAALRLAKIYVASYKQEANPLKINKG</sequence>
<name>A0AAD9Q4E3_ACRCE</name>
<evidence type="ECO:0000313" key="1">
    <source>
        <dbReference type="EMBL" id="KAK2554535.1"/>
    </source>
</evidence>
<dbReference type="Proteomes" id="UP001249851">
    <property type="component" value="Unassembled WGS sequence"/>
</dbReference>
<proteinExistence type="predicted"/>
<keyword evidence="2" id="KW-1185">Reference proteome</keyword>
<reference evidence="1" key="2">
    <citation type="journal article" date="2023" name="Science">
        <title>Genomic signatures of disease resistance in endangered staghorn corals.</title>
        <authorList>
            <person name="Vollmer S.V."/>
            <person name="Selwyn J.D."/>
            <person name="Despard B.A."/>
            <person name="Roesel C.L."/>
        </authorList>
    </citation>
    <scope>NUCLEOTIDE SEQUENCE</scope>
    <source>
        <strain evidence="1">K2</strain>
    </source>
</reference>
<comment type="caution">
    <text evidence="1">The sequence shown here is derived from an EMBL/GenBank/DDBJ whole genome shotgun (WGS) entry which is preliminary data.</text>
</comment>
<accession>A0AAD9Q4E3</accession>
<protein>
    <submittedName>
        <fullName evidence="1">Uncharacterized protein</fullName>
    </submittedName>
</protein>
<evidence type="ECO:0000313" key="2">
    <source>
        <dbReference type="Proteomes" id="UP001249851"/>
    </source>
</evidence>
<gene>
    <name evidence="1" type="ORF">P5673_023988</name>
</gene>